<name>A0A3P6G1U7_BRAOL</name>
<accession>A0A3P6G1U7</accession>
<reference evidence="1" key="1">
    <citation type="submission" date="2018-11" db="EMBL/GenBank/DDBJ databases">
        <authorList>
            <consortium name="Genoscope - CEA"/>
            <person name="William W."/>
        </authorList>
    </citation>
    <scope>NUCLEOTIDE SEQUENCE</scope>
</reference>
<sequence length="78" mass="9170">MICSFRGYTLKYEIYSFRDYKRIIFELSTSRSLSVFFSLNTSESPPTLLLTRILMACTELLVNRRCLQPPELNLPHPH</sequence>
<dbReference type="AlphaFoldDB" id="A0A3P6G1U7"/>
<organism evidence="1">
    <name type="scientific">Brassica oleracea</name>
    <name type="common">Wild cabbage</name>
    <dbReference type="NCBI Taxonomy" id="3712"/>
    <lineage>
        <taxon>Eukaryota</taxon>
        <taxon>Viridiplantae</taxon>
        <taxon>Streptophyta</taxon>
        <taxon>Embryophyta</taxon>
        <taxon>Tracheophyta</taxon>
        <taxon>Spermatophyta</taxon>
        <taxon>Magnoliopsida</taxon>
        <taxon>eudicotyledons</taxon>
        <taxon>Gunneridae</taxon>
        <taxon>Pentapetalae</taxon>
        <taxon>rosids</taxon>
        <taxon>malvids</taxon>
        <taxon>Brassicales</taxon>
        <taxon>Brassicaceae</taxon>
        <taxon>Brassiceae</taxon>
        <taxon>Brassica</taxon>
    </lineage>
</organism>
<evidence type="ECO:0000313" key="1">
    <source>
        <dbReference type="EMBL" id="VDD53844.1"/>
    </source>
</evidence>
<gene>
    <name evidence="1" type="ORF">BOLC8T47073H</name>
</gene>
<dbReference type="EMBL" id="LR031879">
    <property type="protein sequence ID" value="VDD53844.1"/>
    <property type="molecule type" value="Genomic_DNA"/>
</dbReference>
<protein>
    <submittedName>
        <fullName evidence="1">Uncharacterized protein</fullName>
    </submittedName>
</protein>
<proteinExistence type="predicted"/>